<keyword evidence="2" id="KW-0812">Transmembrane</keyword>
<evidence type="ECO:0000313" key="3">
    <source>
        <dbReference type="EMBL" id="CZT21734.1"/>
    </source>
</evidence>
<feature type="transmembrane region" description="Helical" evidence="2">
    <location>
        <begin position="24"/>
        <end position="45"/>
    </location>
</feature>
<feature type="transmembrane region" description="Helical" evidence="2">
    <location>
        <begin position="81"/>
        <end position="99"/>
    </location>
</feature>
<dbReference type="GeneID" id="35602714"/>
<dbReference type="OrthoDB" id="4502894at2759"/>
<name>A0A2D3VFR7_9PEZI</name>
<dbReference type="Proteomes" id="UP000225277">
    <property type="component" value="Unassembled WGS sequence"/>
</dbReference>
<dbReference type="RefSeq" id="XP_023628623.1">
    <property type="nucleotide sequence ID" value="XM_023772855.1"/>
</dbReference>
<evidence type="ECO:0000313" key="4">
    <source>
        <dbReference type="Proteomes" id="UP000225277"/>
    </source>
</evidence>
<organism evidence="3 4">
    <name type="scientific">Ramularia collo-cygni</name>
    <dbReference type="NCBI Taxonomy" id="112498"/>
    <lineage>
        <taxon>Eukaryota</taxon>
        <taxon>Fungi</taxon>
        <taxon>Dikarya</taxon>
        <taxon>Ascomycota</taxon>
        <taxon>Pezizomycotina</taxon>
        <taxon>Dothideomycetes</taxon>
        <taxon>Dothideomycetidae</taxon>
        <taxon>Mycosphaerellales</taxon>
        <taxon>Mycosphaerellaceae</taxon>
        <taxon>Ramularia</taxon>
    </lineage>
</organism>
<reference evidence="3 4" key="1">
    <citation type="submission" date="2016-03" db="EMBL/GenBank/DDBJ databases">
        <authorList>
            <person name="Ploux O."/>
        </authorList>
    </citation>
    <scope>NUCLEOTIDE SEQUENCE [LARGE SCALE GENOMIC DNA]</scope>
    <source>
        <strain evidence="3 4">URUG2</strain>
    </source>
</reference>
<sequence>MADAVDPAHVASTLSWIGTALSFIGYWVGVVVWQLASTVGYVLYLLSQPLIFILQPFGYLGRFLLACLLWPFQLIAKFETIYIYLGIAAIVGLTGGLIVRTTYGWLYKLLQLDSKTTPKQPKPRTAKQYREEKQKKKMRDDPDSARHISPGAVSSGYISVSDGSRRGQSRRSLYAQTIMEEGDSDI</sequence>
<proteinExistence type="predicted"/>
<keyword evidence="2" id="KW-0472">Membrane</keyword>
<feature type="compositionally biased region" description="Basic and acidic residues" evidence="1">
    <location>
        <begin position="128"/>
        <end position="146"/>
    </location>
</feature>
<gene>
    <name evidence="3" type="ORF">RCC_07599</name>
</gene>
<feature type="transmembrane region" description="Helical" evidence="2">
    <location>
        <begin position="57"/>
        <end position="75"/>
    </location>
</feature>
<keyword evidence="2" id="KW-1133">Transmembrane helix</keyword>
<evidence type="ECO:0000256" key="1">
    <source>
        <dbReference type="SAM" id="MobiDB-lite"/>
    </source>
</evidence>
<dbReference type="EMBL" id="FJUY01000012">
    <property type="protein sequence ID" value="CZT21734.1"/>
    <property type="molecule type" value="Genomic_DNA"/>
</dbReference>
<keyword evidence="4" id="KW-1185">Reference proteome</keyword>
<dbReference type="AlphaFoldDB" id="A0A2D3VFR7"/>
<protein>
    <submittedName>
        <fullName evidence="3">Uncharacterized protein</fullName>
    </submittedName>
</protein>
<accession>A0A2D3VFR7</accession>
<evidence type="ECO:0000256" key="2">
    <source>
        <dbReference type="SAM" id="Phobius"/>
    </source>
</evidence>
<feature type="region of interest" description="Disordered" evidence="1">
    <location>
        <begin position="116"/>
        <end position="186"/>
    </location>
</feature>